<keyword evidence="2" id="KW-1185">Reference proteome</keyword>
<sequence>MQLLEAICWASPSAVSGVSSAGFSTIVEPAASAGADFHEAMRRGKFHVVSAPATPTGSGCALDS</sequence>
<comment type="caution">
    <text evidence="1">The sequence shown here is derived from an EMBL/GenBank/DDBJ whole genome shotgun (WGS) entry which is preliminary data.</text>
</comment>
<evidence type="ECO:0000313" key="1">
    <source>
        <dbReference type="EMBL" id="MDQ0420836.1"/>
    </source>
</evidence>
<evidence type="ECO:0000313" key="2">
    <source>
        <dbReference type="Proteomes" id="UP001238496"/>
    </source>
</evidence>
<proteinExistence type="predicted"/>
<organism evidence="1 2">
    <name type="scientific">Peteryoungia aggregata LMG 23059</name>
    <dbReference type="NCBI Taxonomy" id="1368425"/>
    <lineage>
        <taxon>Bacteria</taxon>
        <taxon>Pseudomonadati</taxon>
        <taxon>Pseudomonadota</taxon>
        <taxon>Alphaproteobacteria</taxon>
        <taxon>Hyphomicrobiales</taxon>
        <taxon>Rhizobiaceae</taxon>
        <taxon>Peteryoungia</taxon>
    </lineage>
</organism>
<accession>A0ABU0G684</accession>
<gene>
    <name evidence="1" type="ORF">J2045_001860</name>
</gene>
<dbReference type="Proteomes" id="UP001238496">
    <property type="component" value="Unassembled WGS sequence"/>
</dbReference>
<dbReference type="EMBL" id="JAUSUW010000004">
    <property type="protein sequence ID" value="MDQ0420836.1"/>
    <property type="molecule type" value="Genomic_DNA"/>
</dbReference>
<name>A0ABU0G684_9HYPH</name>
<protein>
    <submittedName>
        <fullName evidence="1">Uncharacterized protein</fullName>
    </submittedName>
</protein>
<reference evidence="1 2" key="1">
    <citation type="submission" date="2023-07" db="EMBL/GenBank/DDBJ databases">
        <title>Genomic Encyclopedia of Type Strains, Phase IV (KMG-IV): sequencing the most valuable type-strain genomes for metagenomic binning, comparative biology and taxonomic classification.</title>
        <authorList>
            <person name="Goeker M."/>
        </authorList>
    </citation>
    <scope>NUCLEOTIDE SEQUENCE [LARGE SCALE GENOMIC DNA]</scope>
    <source>
        <strain evidence="1 2">DSM 1111</strain>
    </source>
</reference>